<dbReference type="Proteomes" id="UP001187192">
    <property type="component" value="Unassembled WGS sequence"/>
</dbReference>
<accession>A0AA87ZD48</accession>
<reference evidence="1" key="1">
    <citation type="submission" date="2023-07" db="EMBL/GenBank/DDBJ databases">
        <title>draft genome sequence of fig (Ficus carica).</title>
        <authorList>
            <person name="Takahashi T."/>
            <person name="Nishimura K."/>
        </authorList>
    </citation>
    <scope>NUCLEOTIDE SEQUENCE</scope>
</reference>
<comment type="caution">
    <text evidence="1">The sequence shown here is derived from an EMBL/GenBank/DDBJ whole genome shotgun (WGS) entry which is preliminary data.</text>
</comment>
<dbReference type="AlphaFoldDB" id="A0AA87ZD48"/>
<protein>
    <submittedName>
        <fullName evidence="1">Uncharacterized protein</fullName>
    </submittedName>
</protein>
<proteinExistence type="predicted"/>
<name>A0AA87ZD48_FICCA</name>
<evidence type="ECO:0000313" key="2">
    <source>
        <dbReference type="Proteomes" id="UP001187192"/>
    </source>
</evidence>
<dbReference type="EMBL" id="BTGU01002005">
    <property type="protein sequence ID" value="GMN32647.1"/>
    <property type="molecule type" value="Genomic_DNA"/>
</dbReference>
<keyword evidence="2" id="KW-1185">Reference proteome</keyword>
<sequence length="82" mass="8695">MEKEARGGDGNLDLRLGFECGSEVAMRVTTGSETRVLDWLLAVRFTGVGDPMASLGEQEEIGEMGLAAVIDPDSSVFSLFGV</sequence>
<organism evidence="1 2">
    <name type="scientific">Ficus carica</name>
    <name type="common">Common fig</name>
    <dbReference type="NCBI Taxonomy" id="3494"/>
    <lineage>
        <taxon>Eukaryota</taxon>
        <taxon>Viridiplantae</taxon>
        <taxon>Streptophyta</taxon>
        <taxon>Embryophyta</taxon>
        <taxon>Tracheophyta</taxon>
        <taxon>Spermatophyta</taxon>
        <taxon>Magnoliopsida</taxon>
        <taxon>eudicotyledons</taxon>
        <taxon>Gunneridae</taxon>
        <taxon>Pentapetalae</taxon>
        <taxon>rosids</taxon>
        <taxon>fabids</taxon>
        <taxon>Rosales</taxon>
        <taxon>Moraceae</taxon>
        <taxon>Ficeae</taxon>
        <taxon>Ficus</taxon>
    </lineage>
</organism>
<gene>
    <name evidence="1" type="ORF">TIFTF001_041769</name>
</gene>
<evidence type="ECO:0000313" key="1">
    <source>
        <dbReference type="EMBL" id="GMN32647.1"/>
    </source>
</evidence>